<keyword evidence="2" id="KW-0378">Hydrolase</keyword>
<dbReference type="eggNOG" id="KOG4359">
    <property type="taxonomic scope" value="Eukaryota"/>
</dbReference>
<dbReference type="FunCoup" id="E1Z6I2">
    <property type="interactions" value="1047"/>
</dbReference>
<name>E1Z6I2_CHLVA</name>
<gene>
    <name evidence="5" type="ORF">CHLNCDRAFT_17788</name>
</gene>
<evidence type="ECO:0000259" key="4">
    <source>
        <dbReference type="PROSITE" id="PS51084"/>
    </source>
</evidence>
<keyword evidence="1" id="KW-0547">Nucleotide-binding</keyword>
<reference evidence="5 6" key="1">
    <citation type="journal article" date="2010" name="Plant Cell">
        <title>The Chlorella variabilis NC64A genome reveals adaptation to photosymbiosis, coevolution with viruses, and cryptic sex.</title>
        <authorList>
            <person name="Blanc G."/>
            <person name="Duncan G."/>
            <person name="Agarkova I."/>
            <person name="Borodovsky M."/>
            <person name="Gurnon J."/>
            <person name="Kuo A."/>
            <person name="Lindquist E."/>
            <person name="Lucas S."/>
            <person name="Pangilinan J."/>
            <person name="Polle J."/>
            <person name="Salamov A."/>
            <person name="Terry A."/>
            <person name="Yamada T."/>
            <person name="Dunigan D.D."/>
            <person name="Grigoriev I.V."/>
            <person name="Claverie J.M."/>
            <person name="Van Etten J.L."/>
        </authorList>
    </citation>
    <scope>NUCLEOTIDE SEQUENCE [LARGE SCALE GENOMIC DNA]</scope>
    <source>
        <strain evidence="5 6">NC64A</strain>
    </source>
</reference>
<dbReference type="Pfam" id="PF11969">
    <property type="entry name" value="DcpS_C"/>
    <property type="match status" value="1"/>
</dbReference>
<evidence type="ECO:0000256" key="1">
    <source>
        <dbReference type="ARBA" id="ARBA00022741"/>
    </source>
</evidence>
<evidence type="ECO:0000313" key="6">
    <source>
        <dbReference type="Proteomes" id="UP000008141"/>
    </source>
</evidence>
<dbReference type="GO" id="GO:0047627">
    <property type="term" value="F:adenylylsulfatase activity"/>
    <property type="evidence" value="ECO:0007669"/>
    <property type="project" value="UniProtKB-ARBA"/>
</dbReference>
<evidence type="ECO:0000313" key="5">
    <source>
        <dbReference type="EMBL" id="EFN58653.1"/>
    </source>
</evidence>
<dbReference type="InterPro" id="IPR011146">
    <property type="entry name" value="HIT-like"/>
</dbReference>
<dbReference type="SUPFAM" id="SSF54197">
    <property type="entry name" value="HIT-like"/>
    <property type="match status" value="1"/>
</dbReference>
<evidence type="ECO:0000256" key="2">
    <source>
        <dbReference type="ARBA" id="ARBA00022801"/>
    </source>
</evidence>
<dbReference type="PROSITE" id="PS51084">
    <property type="entry name" value="HIT_2"/>
    <property type="match status" value="1"/>
</dbReference>
<dbReference type="InterPro" id="IPR036265">
    <property type="entry name" value="HIT-like_sf"/>
</dbReference>
<keyword evidence="6" id="KW-1185">Reference proteome</keyword>
<dbReference type="GO" id="GO:0000166">
    <property type="term" value="F:nucleotide binding"/>
    <property type="evidence" value="ECO:0007669"/>
    <property type="project" value="UniProtKB-KW"/>
</dbReference>
<dbReference type="EMBL" id="GL433837">
    <property type="protein sequence ID" value="EFN58653.1"/>
    <property type="molecule type" value="Genomic_DNA"/>
</dbReference>
<dbReference type="RefSeq" id="XP_005850755.1">
    <property type="nucleotide sequence ID" value="XM_005850693.1"/>
</dbReference>
<organism evidence="6">
    <name type="scientific">Chlorella variabilis</name>
    <name type="common">Green alga</name>
    <dbReference type="NCBI Taxonomy" id="554065"/>
    <lineage>
        <taxon>Eukaryota</taxon>
        <taxon>Viridiplantae</taxon>
        <taxon>Chlorophyta</taxon>
        <taxon>core chlorophytes</taxon>
        <taxon>Trebouxiophyceae</taxon>
        <taxon>Chlorellales</taxon>
        <taxon>Chlorellaceae</taxon>
        <taxon>Chlorella clade</taxon>
        <taxon>Chlorella</taxon>
    </lineage>
</organism>
<dbReference type="PANTHER" id="PTHR12486">
    <property type="entry name" value="APRATAXIN-RELATED"/>
    <property type="match status" value="1"/>
</dbReference>
<dbReference type="InParanoid" id="E1Z6I2"/>
<dbReference type="Proteomes" id="UP000008141">
    <property type="component" value="Unassembled WGS sequence"/>
</dbReference>
<feature type="non-terminal residue" evidence="5">
    <location>
        <position position="1"/>
    </location>
</feature>
<dbReference type="AlphaFoldDB" id="E1Z6I2"/>
<dbReference type="STRING" id="554065.E1Z6I2"/>
<dbReference type="KEGG" id="cvr:CHLNCDRAFT_17788"/>
<dbReference type="GeneID" id="17357896"/>
<dbReference type="OrthoDB" id="1915375at2759"/>
<dbReference type="OMA" id="RNTWQRI"/>
<feature type="non-terminal residue" evidence="5">
    <location>
        <position position="95"/>
    </location>
</feature>
<protein>
    <recommendedName>
        <fullName evidence="4">HIT domain-containing protein</fullName>
    </recommendedName>
</protein>
<proteinExistence type="predicted"/>
<feature type="short sequence motif" description="Histidine triad motif" evidence="3">
    <location>
        <begin position="75"/>
        <end position="79"/>
    </location>
</feature>
<feature type="domain" description="HIT" evidence="4">
    <location>
        <begin position="1"/>
        <end position="92"/>
    </location>
</feature>
<sequence length="95" mass="10912">ERLVVFHDRTPATQCHLQVVPRRHIKNLDELRPTAADHGLLLEMMATGQRVLQELHTGAPQQLGFHRPPFNSVLHLHMHAMALPFRPGAARWKYV</sequence>
<evidence type="ECO:0000256" key="3">
    <source>
        <dbReference type="PROSITE-ProRule" id="PRU00464"/>
    </source>
</evidence>
<accession>E1Z6I2</accession>
<dbReference type="PANTHER" id="PTHR12486:SF5">
    <property type="entry name" value="ADENOSINE 5'-MONOPHOSPHORAMIDASE HINT3"/>
    <property type="match status" value="1"/>
</dbReference>
<dbReference type="Gene3D" id="3.30.428.10">
    <property type="entry name" value="HIT-like"/>
    <property type="match status" value="1"/>
</dbReference>